<evidence type="ECO:0000313" key="3">
    <source>
        <dbReference type="Proteomes" id="UP000184423"/>
    </source>
</evidence>
<proteinExistence type="predicted"/>
<dbReference type="EMBL" id="FQVG01000004">
    <property type="protein sequence ID" value="SHE42656.1"/>
    <property type="molecule type" value="Genomic_DNA"/>
</dbReference>
<sequence>MQEFKSFEIKKEEIVPLAKKMKENGHRLVMIHGFVDKEGKHVVNYQYEVGNCIESYTVKGEDTLPSISEIYDVAASWPEEELYELMGVKFEGLNMRGRLFLPDTMLEGQGHILVTPLDELRKKTLKEGE</sequence>
<dbReference type="InterPro" id="IPR001268">
    <property type="entry name" value="NADH_UbQ_OxRdtase_30kDa_su"/>
</dbReference>
<gene>
    <name evidence="2" type="ORF">SAMN02746091_00360</name>
</gene>
<organism evidence="2 3">
    <name type="scientific">Caloramator proteoclasticus DSM 10124</name>
    <dbReference type="NCBI Taxonomy" id="1121262"/>
    <lineage>
        <taxon>Bacteria</taxon>
        <taxon>Bacillati</taxon>
        <taxon>Bacillota</taxon>
        <taxon>Clostridia</taxon>
        <taxon>Eubacteriales</taxon>
        <taxon>Clostridiaceae</taxon>
        <taxon>Caloramator</taxon>
    </lineage>
</organism>
<dbReference type="SUPFAM" id="SSF143243">
    <property type="entry name" value="Nqo5-like"/>
    <property type="match status" value="1"/>
</dbReference>
<dbReference type="AlphaFoldDB" id="A0A1M4TDU7"/>
<protein>
    <submittedName>
        <fullName evidence="2">Respiratory-chain NADH dehydrogenase, subunit</fullName>
    </submittedName>
</protein>
<evidence type="ECO:0000259" key="1">
    <source>
        <dbReference type="Pfam" id="PF00329"/>
    </source>
</evidence>
<evidence type="ECO:0000313" key="2">
    <source>
        <dbReference type="EMBL" id="SHE42656.1"/>
    </source>
</evidence>
<dbReference type="Gene3D" id="3.30.460.80">
    <property type="entry name" value="NADH:ubiquinone oxidoreductase, 30kDa subunit"/>
    <property type="match status" value="1"/>
</dbReference>
<name>A0A1M4TDU7_9CLOT</name>
<feature type="domain" description="NADH:ubiquinone oxidoreductase 30kDa subunit" evidence="1">
    <location>
        <begin position="8"/>
        <end position="111"/>
    </location>
</feature>
<dbReference type="GO" id="GO:0008137">
    <property type="term" value="F:NADH dehydrogenase (ubiquinone) activity"/>
    <property type="evidence" value="ECO:0007669"/>
    <property type="project" value="InterPro"/>
</dbReference>
<dbReference type="Proteomes" id="UP000184423">
    <property type="component" value="Unassembled WGS sequence"/>
</dbReference>
<dbReference type="InterPro" id="IPR037232">
    <property type="entry name" value="NADH_quin_OxRdtase_su_C/D-like"/>
</dbReference>
<accession>A0A1M4TDU7</accession>
<dbReference type="RefSeq" id="WP_027308224.1">
    <property type="nucleotide sequence ID" value="NZ_FQVG01000004.1"/>
</dbReference>
<reference evidence="3" key="1">
    <citation type="submission" date="2016-11" db="EMBL/GenBank/DDBJ databases">
        <authorList>
            <person name="Varghese N."/>
            <person name="Submissions S."/>
        </authorList>
    </citation>
    <scope>NUCLEOTIDE SEQUENCE [LARGE SCALE GENOMIC DNA]</scope>
    <source>
        <strain evidence="3">DSM 10124</strain>
    </source>
</reference>
<dbReference type="Pfam" id="PF00329">
    <property type="entry name" value="Complex1_30kDa"/>
    <property type="match status" value="1"/>
</dbReference>
<keyword evidence="3" id="KW-1185">Reference proteome</keyword>